<dbReference type="EMBL" id="KN835268">
    <property type="protein sequence ID" value="KIK41462.1"/>
    <property type="molecule type" value="Genomic_DNA"/>
</dbReference>
<dbReference type="InterPro" id="IPR045340">
    <property type="entry name" value="DUF6533"/>
</dbReference>
<gene>
    <name evidence="3" type="ORF">CY34DRAFT_204027</name>
</gene>
<dbReference type="HOGENOM" id="CLU_057751_0_1_1"/>
<feature type="transmembrane region" description="Helical" evidence="1">
    <location>
        <begin position="168"/>
        <end position="194"/>
    </location>
</feature>
<evidence type="ECO:0000256" key="1">
    <source>
        <dbReference type="SAM" id="Phobius"/>
    </source>
</evidence>
<feature type="transmembrane region" description="Helical" evidence="1">
    <location>
        <begin position="56"/>
        <end position="77"/>
    </location>
</feature>
<feature type="transmembrane region" description="Helical" evidence="1">
    <location>
        <begin position="83"/>
        <end position="106"/>
    </location>
</feature>
<feature type="transmembrane region" description="Helical" evidence="1">
    <location>
        <begin position="118"/>
        <end position="140"/>
    </location>
</feature>
<dbReference type="AlphaFoldDB" id="A0A0D0B4R8"/>
<keyword evidence="1" id="KW-1133">Transmembrane helix</keyword>
<accession>A0A0D0B4R8</accession>
<dbReference type="OrthoDB" id="2675328at2759"/>
<feature type="domain" description="DUF6533" evidence="2">
    <location>
        <begin position="22"/>
        <end position="66"/>
    </location>
</feature>
<feature type="transmembrane region" description="Helical" evidence="1">
    <location>
        <begin position="14"/>
        <end position="36"/>
    </location>
</feature>
<evidence type="ECO:0000259" key="2">
    <source>
        <dbReference type="Pfam" id="PF20151"/>
    </source>
</evidence>
<sequence length="222" mass="25267">MIVVSGGPSLWPVINFYVVFSYFIVAGSTVVVYDWALGLGKEFELVWSQRWSFMTILYLSLRTAGVIYFVISLLFSVTDAVSAFFAFTQMWLSFIINTTLDVIIIARLHAMYQQSGRMLMFLIAIFLAITIACGAITATLERHHLSYEESVISGTYYQCVGINVGNDWLLFAATWILGSVFELLALSLAIWITVKRSRELRQWKIEDRFLALMKTQVLYFAA</sequence>
<dbReference type="InParanoid" id="A0A0D0B4R8"/>
<proteinExistence type="predicted"/>
<reference evidence="3 4" key="1">
    <citation type="submission" date="2014-04" db="EMBL/GenBank/DDBJ databases">
        <authorList>
            <consortium name="DOE Joint Genome Institute"/>
            <person name="Kuo A."/>
            <person name="Ruytinx J."/>
            <person name="Rineau F."/>
            <person name="Colpaert J."/>
            <person name="Kohler A."/>
            <person name="Nagy L.G."/>
            <person name="Floudas D."/>
            <person name="Copeland A."/>
            <person name="Barry K.W."/>
            <person name="Cichocki N."/>
            <person name="Veneault-Fourrey C."/>
            <person name="LaButti K."/>
            <person name="Lindquist E.A."/>
            <person name="Lipzen A."/>
            <person name="Lundell T."/>
            <person name="Morin E."/>
            <person name="Murat C."/>
            <person name="Sun H."/>
            <person name="Tunlid A."/>
            <person name="Henrissat B."/>
            <person name="Grigoriev I.V."/>
            <person name="Hibbett D.S."/>
            <person name="Martin F."/>
            <person name="Nordberg H.P."/>
            <person name="Cantor M.N."/>
            <person name="Hua S.X."/>
        </authorList>
    </citation>
    <scope>NUCLEOTIDE SEQUENCE [LARGE SCALE GENOMIC DNA]</scope>
    <source>
        <strain evidence="3 4">UH-Slu-Lm8-n1</strain>
    </source>
</reference>
<organism evidence="3 4">
    <name type="scientific">Suillus luteus UH-Slu-Lm8-n1</name>
    <dbReference type="NCBI Taxonomy" id="930992"/>
    <lineage>
        <taxon>Eukaryota</taxon>
        <taxon>Fungi</taxon>
        <taxon>Dikarya</taxon>
        <taxon>Basidiomycota</taxon>
        <taxon>Agaricomycotina</taxon>
        <taxon>Agaricomycetes</taxon>
        <taxon>Agaricomycetidae</taxon>
        <taxon>Boletales</taxon>
        <taxon>Suillineae</taxon>
        <taxon>Suillaceae</taxon>
        <taxon>Suillus</taxon>
    </lineage>
</organism>
<name>A0A0D0B4R8_9AGAM</name>
<keyword evidence="1" id="KW-0472">Membrane</keyword>
<evidence type="ECO:0000313" key="4">
    <source>
        <dbReference type="Proteomes" id="UP000054485"/>
    </source>
</evidence>
<keyword evidence="1" id="KW-0812">Transmembrane</keyword>
<protein>
    <submittedName>
        <fullName evidence="3">Unplaced genomic scaffold CY34scaffold_137, whole genome shotgun sequence</fullName>
    </submittedName>
</protein>
<dbReference type="Proteomes" id="UP000054485">
    <property type="component" value="Unassembled WGS sequence"/>
</dbReference>
<keyword evidence="4" id="KW-1185">Reference proteome</keyword>
<evidence type="ECO:0000313" key="3">
    <source>
        <dbReference type="EMBL" id="KIK41462.1"/>
    </source>
</evidence>
<reference evidence="4" key="2">
    <citation type="submission" date="2015-01" db="EMBL/GenBank/DDBJ databases">
        <title>Evolutionary Origins and Diversification of the Mycorrhizal Mutualists.</title>
        <authorList>
            <consortium name="DOE Joint Genome Institute"/>
            <consortium name="Mycorrhizal Genomics Consortium"/>
            <person name="Kohler A."/>
            <person name="Kuo A."/>
            <person name="Nagy L.G."/>
            <person name="Floudas D."/>
            <person name="Copeland A."/>
            <person name="Barry K.W."/>
            <person name="Cichocki N."/>
            <person name="Veneault-Fourrey C."/>
            <person name="LaButti K."/>
            <person name="Lindquist E.A."/>
            <person name="Lipzen A."/>
            <person name="Lundell T."/>
            <person name="Morin E."/>
            <person name="Murat C."/>
            <person name="Riley R."/>
            <person name="Ohm R."/>
            <person name="Sun H."/>
            <person name="Tunlid A."/>
            <person name="Henrissat B."/>
            <person name="Grigoriev I.V."/>
            <person name="Hibbett D.S."/>
            <person name="Martin F."/>
        </authorList>
    </citation>
    <scope>NUCLEOTIDE SEQUENCE [LARGE SCALE GENOMIC DNA]</scope>
    <source>
        <strain evidence="4">UH-Slu-Lm8-n1</strain>
    </source>
</reference>
<dbReference type="Pfam" id="PF20151">
    <property type="entry name" value="DUF6533"/>
    <property type="match status" value="1"/>
</dbReference>